<dbReference type="OrthoDB" id="875845at2"/>
<feature type="chain" id="PRO_5006847331" description="DUF4369 domain-containing protein" evidence="1">
    <location>
        <begin position="30"/>
        <end position="254"/>
    </location>
</feature>
<evidence type="ECO:0000256" key="1">
    <source>
        <dbReference type="SAM" id="SignalP"/>
    </source>
</evidence>
<protein>
    <recommendedName>
        <fullName evidence="4">DUF4369 domain-containing protein</fullName>
    </recommendedName>
</protein>
<dbReference type="AlphaFoldDB" id="A0A0U4BVM7"/>
<dbReference type="EMBL" id="CP013909">
    <property type="protein sequence ID" value="ALW84321.1"/>
    <property type="molecule type" value="Genomic_DNA"/>
</dbReference>
<reference evidence="2 3" key="1">
    <citation type="submission" date="2015-12" db="EMBL/GenBank/DDBJ databases">
        <authorList>
            <person name="Shamseldin A."/>
            <person name="Moawad H."/>
            <person name="Abd El-Rahim W.M."/>
            <person name="Sadowsky M.J."/>
        </authorList>
    </citation>
    <scope>NUCLEOTIDE SEQUENCE [LARGE SCALE GENOMIC DNA]</scope>
    <source>
        <strain evidence="2 3">DG5B</strain>
    </source>
</reference>
<gene>
    <name evidence="2" type="ORF">AUC43_03955</name>
</gene>
<dbReference type="KEGG" id="hyg:AUC43_03955"/>
<feature type="signal peptide" evidence="1">
    <location>
        <begin position="1"/>
        <end position="29"/>
    </location>
</feature>
<keyword evidence="1" id="KW-0732">Signal</keyword>
<proteinExistence type="predicted"/>
<dbReference type="Proteomes" id="UP000059542">
    <property type="component" value="Chromosome"/>
</dbReference>
<evidence type="ECO:0008006" key="4">
    <source>
        <dbReference type="Google" id="ProtNLM"/>
    </source>
</evidence>
<organism evidence="2 3">
    <name type="scientific">Hymenobacter sedentarius</name>
    <dbReference type="NCBI Taxonomy" id="1411621"/>
    <lineage>
        <taxon>Bacteria</taxon>
        <taxon>Pseudomonadati</taxon>
        <taxon>Bacteroidota</taxon>
        <taxon>Cytophagia</taxon>
        <taxon>Cytophagales</taxon>
        <taxon>Hymenobacteraceae</taxon>
        <taxon>Hymenobacter</taxon>
    </lineage>
</organism>
<dbReference type="RefSeq" id="WP_068190184.1">
    <property type="nucleotide sequence ID" value="NZ_CP013909.1"/>
</dbReference>
<evidence type="ECO:0000313" key="3">
    <source>
        <dbReference type="Proteomes" id="UP000059542"/>
    </source>
</evidence>
<sequence length="254" mass="27390">MSAPSIRSRPFWRNTFLLAVLLASRAGQAQHTVPGYVVTAGQDSLRGAIVLHDNLTQQARVDFIPLRGVQRLSLMAAEVKAYGYIRKQDTVRYVAIALNYGPRSGAARRVFIRQLVAGPVELYKYYFNGPTNGAVARPGGGGTPLERPTAATAAHPQLYASQAGSGQPVTAASFPPLSVSGARLGAGHSLLLHRRAPASLVEITAWNFPVDAAAYFADYPALAADLRTKRYKARDVGQVLKRYNAWRAAGPARH</sequence>
<name>A0A0U4BVM7_9BACT</name>
<accession>A0A0U4BVM7</accession>
<keyword evidence="3" id="KW-1185">Reference proteome</keyword>
<evidence type="ECO:0000313" key="2">
    <source>
        <dbReference type="EMBL" id="ALW84321.1"/>
    </source>
</evidence>